<dbReference type="Proteomes" id="UP001157069">
    <property type="component" value="Unassembled WGS sequence"/>
</dbReference>
<feature type="region of interest" description="Disordered" evidence="1">
    <location>
        <begin position="125"/>
        <end position="223"/>
    </location>
</feature>
<protein>
    <recommendedName>
        <fullName evidence="4">DUF3107 domain-containing protein</fullName>
    </recommendedName>
</protein>
<evidence type="ECO:0000313" key="2">
    <source>
        <dbReference type="EMBL" id="GMA89666.1"/>
    </source>
</evidence>
<evidence type="ECO:0000313" key="3">
    <source>
        <dbReference type="Proteomes" id="UP001157069"/>
    </source>
</evidence>
<feature type="compositionally biased region" description="Basic and acidic residues" evidence="1">
    <location>
        <begin position="144"/>
        <end position="159"/>
    </location>
</feature>
<feature type="compositionally biased region" description="Low complexity" evidence="1">
    <location>
        <begin position="260"/>
        <end position="272"/>
    </location>
</feature>
<gene>
    <name evidence="2" type="ORF">GCM10025869_01950</name>
</gene>
<feature type="region of interest" description="Disordered" evidence="1">
    <location>
        <begin position="247"/>
        <end position="279"/>
    </location>
</feature>
<organism evidence="2 3">
    <name type="scientific">Homoserinibacter gongjuensis</name>
    <dbReference type="NCBI Taxonomy" id="1162968"/>
    <lineage>
        <taxon>Bacteria</taxon>
        <taxon>Bacillati</taxon>
        <taxon>Actinomycetota</taxon>
        <taxon>Actinomycetes</taxon>
        <taxon>Micrococcales</taxon>
        <taxon>Microbacteriaceae</taxon>
        <taxon>Homoserinibacter</taxon>
    </lineage>
</organism>
<dbReference type="InterPro" id="IPR021456">
    <property type="entry name" value="DUF3107"/>
</dbReference>
<comment type="caution">
    <text evidence="2">The sequence shown here is derived from an EMBL/GenBank/DDBJ whole genome shotgun (WGS) entry which is preliminary data.</text>
</comment>
<feature type="compositionally biased region" description="Basic residues" evidence="1">
    <location>
        <begin position="134"/>
        <end position="143"/>
    </location>
</feature>
<dbReference type="EMBL" id="BSVA01000001">
    <property type="protein sequence ID" value="GMA89666.1"/>
    <property type="molecule type" value="Genomic_DNA"/>
</dbReference>
<dbReference type="Pfam" id="PF11305">
    <property type="entry name" value="DUF3107"/>
    <property type="match status" value="1"/>
</dbReference>
<sequence>MQVVDEHEPEAGDAVVVAALADRAHGEAHDLGGVELLGAVLRLSGGVFAHERGGGGPIGAPRLAGELGDAVGVGAVLGGARHELPQLAAESAQLPHLGGEGLGPIGAGAVGDVAREVGGDIGILFGAGEQPGRRMPRHPRRRADHLVGERGDGARERSVGRNPDPPSEPVAQPRRRGARGSEHEQLLGRPTARHPVGDELDEGRGLAGSRRSEHGSGCVVGQREHGGLRGVELEGAHLLGRVDGEPGVGHAATVSGGGDTASAPASTASAPGFRPGRTPRMPRVGIIYAQHVDIRIGIANTARELSFESAQTPAEVEKIVADALSSDAKFLSLTDDKGKVYVVPIAALAYVEIGEGETRRVGFVA</sequence>
<accession>A0ABQ6JN03</accession>
<evidence type="ECO:0008006" key="4">
    <source>
        <dbReference type="Google" id="ProtNLM"/>
    </source>
</evidence>
<proteinExistence type="predicted"/>
<reference evidence="3" key="1">
    <citation type="journal article" date="2019" name="Int. J. Syst. Evol. Microbiol.">
        <title>The Global Catalogue of Microorganisms (GCM) 10K type strain sequencing project: providing services to taxonomists for standard genome sequencing and annotation.</title>
        <authorList>
            <consortium name="The Broad Institute Genomics Platform"/>
            <consortium name="The Broad Institute Genome Sequencing Center for Infectious Disease"/>
            <person name="Wu L."/>
            <person name="Ma J."/>
        </authorList>
    </citation>
    <scope>NUCLEOTIDE SEQUENCE [LARGE SCALE GENOMIC DNA]</scope>
    <source>
        <strain evidence="3">NBRC 108755</strain>
    </source>
</reference>
<evidence type="ECO:0000256" key="1">
    <source>
        <dbReference type="SAM" id="MobiDB-lite"/>
    </source>
</evidence>
<name>A0ABQ6JN03_9MICO</name>
<keyword evidence="3" id="KW-1185">Reference proteome</keyword>